<name>A0AAD5WQX2_9PEZI</name>
<protein>
    <submittedName>
        <fullName evidence="2">Nucleotide-diphospho-sugar transferase</fullName>
    </submittedName>
</protein>
<evidence type="ECO:0000256" key="1">
    <source>
        <dbReference type="SAM" id="Phobius"/>
    </source>
</evidence>
<keyword evidence="1" id="KW-0472">Membrane</keyword>
<keyword evidence="3" id="KW-1185">Reference proteome</keyword>
<dbReference type="GO" id="GO:0016740">
    <property type="term" value="F:transferase activity"/>
    <property type="evidence" value="ECO:0007669"/>
    <property type="project" value="UniProtKB-KW"/>
</dbReference>
<dbReference type="Proteomes" id="UP001201980">
    <property type="component" value="Unassembled WGS sequence"/>
</dbReference>
<keyword evidence="2" id="KW-0808">Transferase</keyword>
<gene>
    <name evidence="2" type="ORF">MKZ38_004653</name>
</gene>
<reference evidence="2" key="1">
    <citation type="submission" date="2022-07" db="EMBL/GenBank/DDBJ databases">
        <title>Draft genome sequence of Zalerion maritima ATCC 34329, a (micro)plastics degrading marine fungus.</title>
        <authorList>
            <person name="Paco A."/>
            <person name="Goncalves M.F.M."/>
            <person name="Rocha-Santos T.A.P."/>
            <person name="Alves A."/>
        </authorList>
    </citation>
    <scope>NUCLEOTIDE SEQUENCE</scope>
    <source>
        <strain evidence="2">ATCC 34329</strain>
    </source>
</reference>
<proteinExistence type="predicted"/>
<sequence>MTVDDTEDVGEVFAVKRIWVPGEGNKERRLPRVKHRYTIANIGPEGTKGTLLRQAQDLEYKLAGMNKFFQWNFWGSKKMAFFDGLEFGAELILGDHIFLISLHLSPPRFIPNLSHTLSLTTITNAPSSAPATGSKWGPSSLSPREAPPNLGFNGTGNRGGYGKVTVISQRFHRWDILFFFFSFFFFFFFFLFFMRRIFTNNSHLLSFSWHLGRHEAMAKKHGSSKKT</sequence>
<keyword evidence="1" id="KW-1133">Transmembrane helix</keyword>
<dbReference type="AlphaFoldDB" id="A0AAD5WQX2"/>
<comment type="caution">
    <text evidence="2">The sequence shown here is derived from an EMBL/GenBank/DDBJ whole genome shotgun (WGS) entry which is preliminary data.</text>
</comment>
<feature type="transmembrane region" description="Helical" evidence="1">
    <location>
        <begin position="176"/>
        <end position="194"/>
    </location>
</feature>
<keyword evidence="1" id="KW-0812">Transmembrane</keyword>
<evidence type="ECO:0000313" key="3">
    <source>
        <dbReference type="Proteomes" id="UP001201980"/>
    </source>
</evidence>
<evidence type="ECO:0000313" key="2">
    <source>
        <dbReference type="EMBL" id="KAJ2897486.1"/>
    </source>
</evidence>
<organism evidence="2 3">
    <name type="scientific">Zalerion maritima</name>
    <dbReference type="NCBI Taxonomy" id="339359"/>
    <lineage>
        <taxon>Eukaryota</taxon>
        <taxon>Fungi</taxon>
        <taxon>Dikarya</taxon>
        <taxon>Ascomycota</taxon>
        <taxon>Pezizomycotina</taxon>
        <taxon>Sordariomycetes</taxon>
        <taxon>Lulworthiomycetidae</taxon>
        <taxon>Lulworthiales</taxon>
        <taxon>Lulworthiaceae</taxon>
        <taxon>Zalerion</taxon>
    </lineage>
</organism>
<dbReference type="EMBL" id="JAKWBI020000273">
    <property type="protein sequence ID" value="KAJ2897486.1"/>
    <property type="molecule type" value="Genomic_DNA"/>
</dbReference>
<accession>A0AAD5WQX2</accession>